<dbReference type="Proteomes" id="UP000182034">
    <property type="component" value="Unassembled WGS sequence"/>
</dbReference>
<dbReference type="AlphaFoldDB" id="A0A1K2IUJ4"/>
<protein>
    <submittedName>
        <fullName evidence="1">Uncharacterized protein</fullName>
    </submittedName>
</protein>
<evidence type="ECO:0000313" key="2">
    <source>
        <dbReference type="Proteomes" id="UP000182034"/>
    </source>
</evidence>
<dbReference type="EMBL" id="FPKW01000016">
    <property type="protein sequence ID" value="SFZ96101.1"/>
    <property type="molecule type" value="Genomic_DNA"/>
</dbReference>
<organism evidence="1 2">
    <name type="scientific">Chryseobacterium limigenitum</name>
    <dbReference type="NCBI Taxonomy" id="1612149"/>
    <lineage>
        <taxon>Bacteria</taxon>
        <taxon>Pseudomonadati</taxon>
        <taxon>Bacteroidota</taxon>
        <taxon>Flavobacteriia</taxon>
        <taxon>Flavobacteriales</taxon>
        <taxon>Weeksellaceae</taxon>
        <taxon>Chryseobacterium group</taxon>
        <taxon>Chryseobacterium</taxon>
    </lineage>
</organism>
<reference evidence="2" key="1">
    <citation type="submission" date="2016-10" db="EMBL/GenBank/DDBJ databases">
        <authorList>
            <person name="Varghese N."/>
            <person name="Submissions S."/>
        </authorList>
    </citation>
    <scope>NUCLEOTIDE SEQUENCE [LARGE SCALE GENOMIC DNA]</scope>
    <source>
        <strain evidence="2">SUR2</strain>
    </source>
</reference>
<keyword evidence="2" id="KW-1185">Reference proteome</keyword>
<proteinExistence type="predicted"/>
<name>A0A1K2IUJ4_9FLAO</name>
<dbReference type="STRING" id="1612149.SAMN05216324_11610"/>
<accession>A0A1K2IUJ4</accession>
<evidence type="ECO:0000313" key="1">
    <source>
        <dbReference type="EMBL" id="SFZ96101.1"/>
    </source>
</evidence>
<sequence>MDKNPEEDFVMQIREIENEYILIIENKIREKFQTIGEAFKFWLN</sequence>
<gene>
    <name evidence="1" type="ORF">SAMN05216324_11610</name>
</gene>